<name>A0A849KW00_9HYPH</name>
<gene>
    <name evidence="2" type="ORF">HKX02_04665</name>
</gene>
<feature type="chain" id="PRO_5032629195" evidence="1">
    <location>
        <begin position="20"/>
        <end position="173"/>
    </location>
</feature>
<dbReference type="EMBL" id="JABFCY010000002">
    <property type="protein sequence ID" value="NNU59552.1"/>
    <property type="molecule type" value="Genomic_DNA"/>
</dbReference>
<reference evidence="2 3" key="1">
    <citation type="submission" date="2020-05" db="EMBL/GenBank/DDBJ databases">
        <title>Draft Genome Sequence of Ochrobactrum soli Isolated from Stable Fly Gut.</title>
        <authorList>
            <person name="Pileggi M.T."/>
            <person name="Vazhakkala L.J."/>
            <person name="Wong C.N."/>
        </authorList>
    </citation>
    <scope>NUCLEOTIDE SEQUENCE [LARGE SCALE GENOMIC DNA]</scope>
    <source>
        <strain evidence="2 3">MTP-C0764</strain>
    </source>
</reference>
<keyword evidence="3" id="KW-1185">Reference proteome</keyword>
<feature type="signal peptide" evidence="1">
    <location>
        <begin position="1"/>
        <end position="19"/>
    </location>
</feature>
<dbReference type="InterPro" id="IPR009642">
    <property type="entry name" value="DUF1236"/>
</dbReference>
<dbReference type="Pfam" id="PF06823">
    <property type="entry name" value="DUF1236"/>
    <property type="match status" value="2"/>
</dbReference>
<evidence type="ECO:0000256" key="1">
    <source>
        <dbReference type="SAM" id="SignalP"/>
    </source>
</evidence>
<dbReference type="Proteomes" id="UP000574931">
    <property type="component" value="Unassembled WGS sequence"/>
</dbReference>
<evidence type="ECO:0000313" key="2">
    <source>
        <dbReference type="EMBL" id="NNU59552.1"/>
    </source>
</evidence>
<comment type="caution">
    <text evidence="2">The sequence shown here is derived from an EMBL/GenBank/DDBJ whole genome shotgun (WGS) entry which is preliminary data.</text>
</comment>
<dbReference type="AlphaFoldDB" id="A0A849KW00"/>
<protein>
    <submittedName>
        <fullName evidence="2">DUF1236 domain-containing protein</fullName>
    </submittedName>
</protein>
<accession>A0A849KW00</accession>
<proteinExistence type="predicted"/>
<dbReference type="RefSeq" id="WP_121538257.1">
    <property type="nucleotide sequence ID" value="NZ_JABFCY010000002.1"/>
</dbReference>
<sequence length="173" mass="18897">MKKALILTAAAFLATTGLAAAQDAVIIEVPQSARDYVIAHPVDPVVIQDDIAQGYVVPEAVVVRPIPDNPDFGYIYVNGEPVIVSMQNRQVVYYDEGPNAGPPVPVVPDDVVTFIESHPIEPITIEGEVTEGMVIPEDVPLVAVPDQPNYSYVYIDQRPALVEPQTRRVIWVK</sequence>
<evidence type="ECO:0000313" key="3">
    <source>
        <dbReference type="Proteomes" id="UP000574931"/>
    </source>
</evidence>
<organism evidence="2 3">
    <name type="scientific">Ochrobactrum soli</name>
    <dbReference type="NCBI Taxonomy" id="2448455"/>
    <lineage>
        <taxon>Bacteria</taxon>
        <taxon>Pseudomonadati</taxon>
        <taxon>Pseudomonadota</taxon>
        <taxon>Alphaproteobacteria</taxon>
        <taxon>Hyphomicrobiales</taxon>
        <taxon>Brucellaceae</taxon>
        <taxon>Brucella/Ochrobactrum group</taxon>
        <taxon>Ochrobactrum</taxon>
    </lineage>
</organism>
<keyword evidence="1" id="KW-0732">Signal</keyword>